<feature type="transmembrane region" description="Helical" evidence="1">
    <location>
        <begin position="127"/>
        <end position="146"/>
    </location>
</feature>
<name>A0A286GSC4_9BACT</name>
<evidence type="ECO:0000313" key="3">
    <source>
        <dbReference type="Proteomes" id="UP000219452"/>
    </source>
</evidence>
<dbReference type="OrthoDB" id="954229at2"/>
<protein>
    <submittedName>
        <fullName evidence="2">Uncharacterized protein</fullName>
    </submittedName>
</protein>
<dbReference type="Proteomes" id="UP000219452">
    <property type="component" value="Unassembled WGS sequence"/>
</dbReference>
<feature type="transmembrane region" description="Helical" evidence="1">
    <location>
        <begin position="72"/>
        <end position="90"/>
    </location>
</feature>
<keyword evidence="1" id="KW-1133">Transmembrane helix</keyword>
<proteinExistence type="predicted"/>
<feature type="transmembrane region" description="Helical" evidence="1">
    <location>
        <begin position="166"/>
        <end position="187"/>
    </location>
</feature>
<accession>A0A286GSC4</accession>
<keyword evidence="3" id="KW-1185">Reference proteome</keyword>
<gene>
    <name evidence="2" type="ORF">SAMN06269250_6087</name>
</gene>
<dbReference type="RefSeq" id="WP_097131275.1">
    <property type="nucleotide sequence ID" value="NZ_OCNH01000008.1"/>
</dbReference>
<dbReference type="AlphaFoldDB" id="A0A286GSC4"/>
<evidence type="ECO:0000313" key="2">
    <source>
        <dbReference type="EMBL" id="SOD98443.1"/>
    </source>
</evidence>
<reference evidence="3" key="1">
    <citation type="submission" date="2017-09" db="EMBL/GenBank/DDBJ databases">
        <authorList>
            <person name="Varghese N."/>
            <person name="Submissions S."/>
        </authorList>
    </citation>
    <scope>NUCLEOTIDE SEQUENCE [LARGE SCALE GENOMIC DNA]</scope>
    <source>
        <strain evidence="3">DSM 29961</strain>
    </source>
</reference>
<keyword evidence="1" id="KW-0812">Transmembrane</keyword>
<sequence>MELDEFKAFYQAQFEQVPEKSGPDLEAMLQQRFHSAIERIMRNMLWEVSSALLMMLVLAVLMAIWSSTIFRWVGLGLVVVSIVQVVAFIWQYRQLATRLDQATGSVRNYLQELVDIISRFVKTYYRYCMRSIPVSALVGGALGVYMGITDDRTDPAVAALPAHPGILFLVISLALAISTIIGVYYLLKWYINHAYGRYLNELNHCLSELGHPVN</sequence>
<feature type="transmembrane region" description="Helical" evidence="1">
    <location>
        <begin position="44"/>
        <end position="66"/>
    </location>
</feature>
<organism evidence="2 3">
    <name type="scientific">Spirosoma fluviale</name>
    <dbReference type="NCBI Taxonomy" id="1597977"/>
    <lineage>
        <taxon>Bacteria</taxon>
        <taxon>Pseudomonadati</taxon>
        <taxon>Bacteroidota</taxon>
        <taxon>Cytophagia</taxon>
        <taxon>Cytophagales</taxon>
        <taxon>Cytophagaceae</taxon>
        <taxon>Spirosoma</taxon>
    </lineage>
</organism>
<keyword evidence="1" id="KW-0472">Membrane</keyword>
<dbReference type="EMBL" id="OCNH01000008">
    <property type="protein sequence ID" value="SOD98443.1"/>
    <property type="molecule type" value="Genomic_DNA"/>
</dbReference>
<evidence type="ECO:0000256" key="1">
    <source>
        <dbReference type="SAM" id="Phobius"/>
    </source>
</evidence>